<comment type="caution">
    <text evidence="2">The sequence shown here is derived from an EMBL/GenBank/DDBJ whole genome shotgun (WGS) entry which is preliminary data.</text>
</comment>
<feature type="compositionally biased region" description="Basic and acidic residues" evidence="1">
    <location>
        <begin position="13"/>
        <end position="25"/>
    </location>
</feature>
<protein>
    <submittedName>
        <fullName evidence="2">Uncharacterized protein</fullName>
    </submittedName>
</protein>
<keyword evidence="3" id="KW-1185">Reference proteome</keyword>
<dbReference type="Proteomes" id="UP000467840">
    <property type="component" value="Chromosome 18"/>
</dbReference>
<proteinExistence type="predicted"/>
<organism evidence="2 3">
    <name type="scientific">Hevea brasiliensis</name>
    <name type="common">Para rubber tree</name>
    <name type="synonym">Siphonia brasiliensis</name>
    <dbReference type="NCBI Taxonomy" id="3981"/>
    <lineage>
        <taxon>Eukaryota</taxon>
        <taxon>Viridiplantae</taxon>
        <taxon>Streptophyta</taxon>
        <taxon>Embryophyta</taxon>
        <taxon>Tracheophyta</taxon>
        <taxon>Spermatophyta</taxon>
        <taxon>Magnoliopsida</taxon>
        <taxon>eudicotyledons</taxon>
        <taxon>Gunneridae</taxon>
        <taxon>Pentapetalae</taxon>
        <taxon>rosids</taxon>
        <taxon>fabids</taxon>
        <taxon>Malpighiales</taxon>
        <taxon>Euphorbiaceae</taxon>
        <taxon>Crotonoideae</taxon>
        <taxon>Micrandreae</taxon>
        <taxon>Hevea</taxon>
    </lineage>
</organism>
<dbReference type="AlphaFoldDB" id="A0A6A6L898"/>
<evidence type="ECO:0000313" key="2">
    <source>
        <dbReference type="EMBL" id="KAF2296827.1"/>
    </source>
</evidence>
<feature type="compositionally biased region" description="Polar residues" evidence="1">
    <location>
        <begin position="1"/>
        <end position="11"/>
    </location>
</feature>
<feature type="region of interest" description="Disordered" evidence="1">
    <location>
        <begin position="1"/>
        <end position="25"/>
    </location>
</feature>
<reference evidence="2 3" key="1">
    <citation type="journal article" date="2020" name="Mol. Plant">
        <title>The Chromosome-Based Rubber Tree Genome Provides New Insights into Spurge Genome Evolution and Rubber Biosynthesis.</title>
        <authorList>
            <person name="Liu J."/>
            <person name="Shi C."/>
            <person name="Shi C.C."/>
            <person name="Li W."/>
            <person name="Zhang Q.J."/>
            <person name="Zhang Y."/>
            <person name="Li K."/>
            <person name="Lu H.F."/>
            <person name="Shi C."/>
            <person name="Zhu S.T."/>
            <person name="Xiao Z.Y."/>
            <person name="Nan H."/>
            <person name="Yue Y."/>
            <person name="Zhu X.G."/>
            <person name="Wu Y."/>
            <person name="Hong X.N."/>
            <person name="Fan G.Y."/>
            <person name="Tong Y."/>
            <person name="Zhang D."/>
            <person name="Mao C.L."/>
            <person name="Liu Y.L."/>
            <person name="Hao S.J."/>
            <person name="Liu W.Q."/>
            <person name="Lv M.Q."/>
            <person name="Zhang H.B."/>
            <person name="Liu Y."/>
            <person name="Hu-Tang G.R."/>
            <person name="Wang J.P."/>
            <person name="Wang J.H."/>
            <person name="Sun Y.H."/>
            <person name="Ni S.B."/>
            <person name="Chen W.B."/>
            <person name="Zhang X.C."/>
            <person name="Jiao Y.N."/>
            <person name="Eichler E.E."/>
            <person name="Li G.H."/>
            <person name="Liu X."/>
            <person name="Gao L.Z."/>
        </authorList>
    </citation>
    <scope>NUCLEOTIDE SEQUENCE [LARGE SCALE GENOMIC DNA]</scope>
    <source>
        <strain evidence="3">cv. GT1</strain>
        <tissue evidence="2">Leaf</tissue>
    </source>
</reference>
<sequence>MDPNISSSSGAEANHDEELKGTRADLNRMMEYLMRNGREPRNRREEEEVNVGNEGRCRGAVRVEPRMEEYADPV</sequence>
<evidence type="ECO:0000313" key="3">
    <source>
        <dbReference type="Proteomes" id="UP000467840"/>
    </source>
</evidence>
<accession>A0A6A6L898</accession>
<name>A0A6A6L898_HEVBR</name>
<evidence type="ECO:0000256" key="1">
    <source>
        <dbReference type="SAM" id="MobiDB-lite"/>
    </source>
</evidence>
<dbReference type="EMBL" id="JAAGAX010000012">
    <property type="protein sequence ID" value="KAF2296827.1"/>
    <property type="molecule type" value="Genomic_DNA"/>
</dbReference>
<gene>
    <name evidence="2" type="ORF">GH714_006191</name>
</gene>